<protein>
    <submittedName>
        <fullName evidence="1">Uncharacterized protein</fullName>
    </submittedName>
</protein>
<evidence type="ECO:0000313" key="1">
    <source>
        <dbReference type="EMBL" id="SVA11260.1"/>
    </source>
</evidence>
<feature type="non-terminal residue" evidence="1">
    <location>
        <position position="1"/>
    </location>
</feature>
<dbReference type="EMBL" id="UINC01004035">
    <property type="protein sequence ID" value="SVA11260.1"/>
    <property type="molecule type" value="Genomic_DNA"/>
</dbReference>
<proteinExistence type="predicted"/>
<dbReference type="AlphaFoldDB" id="A0A381T4Z5"/>
<gene>
    <name evidence="1" type="ORF">METZ01_LOCUS64114</name>
</gene>
<accession>A0A381T4Z5</accession>
<name>A0A381T4Z5_9ZZZZ</name>
<organism evidence="1">
    <name type="scientific">marine metagenome</name>
    <dbReference type="NCBI Taxonomy" id="408172"/>
    <lineage>
        <taxon>unclassified sequences</taxon>
        <taxon>metagenomes</taxon>
        <taxon>ecological metagenomes</taxon>
    </lineage>
</organism>
<sequence>VAPYTISPTVSTVVGAPGAMEAIADGDRVEVDPVNWVVRILA</sequence>
<reference evidence="1" key="1">
    <citation type="submission" date="2018-05" db="EMBL/GenBank/DDBJ databases">
        <authorList>
            <person name="Lanie J.A."/>
            <person name="Ng W.-L."/>
            <person name="Kazmierczak K.M."/>
            <person name="Andrzejewski T.M."/>
            <person name="Davidsen T.M."/>
            <person name="Wayne K.J."/>
            <person name="Tettelin H."/>
            <person name="Glass J.I."/>
            <person name="Rusch D."/>
            <person name="Podicherti R."/>
            <person name="Tsui H.-C.T."/>
            <person name="Winkler M.E."/>
        </authorList>
    </citation>
    <scope>NUCLEOTIDE SEQUENCE</scope>
</reference>